<dbReference type="STRING" id="946122.A0A0C2RWP0"/>
<evidence type="ECO:0000313" key="3">
    <source>
        <dbReference type="Proteomes" id="UP000054549"/>
    </source>
</evidence>
<dbReference type="InParanoid" id="A0A0C2RWP0"/>
<feature type="region of interest" description="Disordered" evidence="1">
    <location>
        <begin position="113"/>
        <end position="156"/>
    </location>
</feature>
<organism evidence="2 3">
    <name type="scientific">Amanita muscaria (strain Koide BX008)</name>
    <dbReference type="NCBI Taxonomy" id="946122"/>
    <lineage>
        <taxon>Eukaryota</taxon>
        <taxon>Fungi</taxon>
        <taxon>Dikarya</taxon>
        <taxon>Basidiomycota</taxon>
        <taxon>Agaricomycotina</taxon>
        <taxon>Agaricomycetes</taxon>
        <taxon>Agaricomycetidae</taxon>
        <taxon>Agaricales</taxon>
        <taxon>Pluteineae</taxon>
        <taxon>Amanitaceae</taxon>
        <taxon>Amanita</taxon>
    </lineage>
</organism>
<feature type="compositionally biased region" description="Basic and acidic residues" evidence="1">
    <location>
        <begin position="144"/>
        <end position="156"/>
    </location>
</feature>
<evidence type="ECO:0000313" key="2">
    <source>
        <dbReference type="EMBL" id="KIL54715.1"/>
    </source>
</evidence>
<proteinExistence type="predicted"/>
<dbReference type="AlphaFoldDB" id="A0A0C2RWP0"/>
<feature type="non-terminal residue" evidence="2">
    <location>
        <position position="602"/>
    </location>
</feature>
<dbReference type="InterPro" id="IPR041078">
    <property type="entry name" value="Plavaka"/>
</dbReference>
<dbReference type="HOGENOM" id="CLU_006344_4_3_1"/>
<dbReference type="Proteomes" id="UP000054549">
    <property type="component" value="Unassembled WGS sequence"/>
</dbReference>
<dbReference type="EMBL" id="KN818652">
    <property type="protein sequence ID" value="KIL54715.1"/>
    <property type="molecule type" value="Genomic_DNA"/>
</dbReference>
<dbReference type="Pfam" id="PF18759">
    <property type="entry name" value="Plavaka"/>
    <property type="match status" value="1"/>
</dbReference>
<protein>
    <submittedName>
        <fullName evidence="2">Uncharacterized protein</fullName>
    </submittedName>
</protein>
<evidence type="ECO:0000256" key="1">
    <source>
        <dbReference type="SAM" id="MobiDB-lite"/>
    </source>
</evidence>
<accession>A0A0C2RWP0</accession>
<dbReference type="OrthoDB" id="2576233at2759"/>
<keyword evidence="3" id="KW-1185">Reference proteome</keyword>
<sequence>MSARCQGCHESVKRSGLSQHCLRSYNPQCKQYLARLRSAEAPISDPVNTHGASDAMEVEAVTVEYEPEDHHPIPNELIPLDVTMETDLDLDVQHDGTDDEDGDAIESTWQIAEEEGGLEPIRNLTPPPEISVDAPKNAPSSTSSDDRRAGAEQALERRPHIMKYSDRAAGAVYSTSGWTENQNYEGQIADSQSNPYAPFASKLDWEFAKWAKTRGPSSSAFTELMAIDGVQENLRISFKNARELNMIIDTHLPGRPPFERQEILVGNEVCEIYFRDILACIRALFGDPDFAPYLLISPERHYTDETKQERMYHDMHTGKWWWSMQRAVERAKPGATIVPVMISTDKTQLTLFRNKSAYPVYMTIGNIPKEMRRRPSMRAYVLLGYLPTTRLEHVNNHAQKRRMITNLYHACLGRIIQPLASAGKDGVMMSLANGNVHRTHPIFAGFIGDYPEQVQATCTLTGDCPKCQESRNHLGDFDTEQVPPARDLNAITTALKSIEKDLDKFLRACSEIRLKPVPHPFWENLPYINIYRSITPDVLHQLYQGVVKHMISWIISACGAAEIDARCRRLPPNHNVRLFMKGITTLSRLTGQEHDQICRFLL</sequence>
<name>A0A0C2RWP0_AMAMK</name>
<reference evidence="2 3" key="1">
    <citation type="submission" date="2014-04" db="EMBL/GenBank/DDBJ databases">
        <title>Evolutionary Origins and Diversification of the Mycorrhizal Mutualists.</title>
        <authorList>
            <consortium name="DOE Joint Genome Institute"/>
            <consortium name="Mycorrhizal Genomics Consortium"/>
            <person name="Kohler A."/>
            <person name="Kuo A."/>
            <person name="Nagy L.G."/>
            <person name="Floudas D."/>
            <person name="Copeland A."/>
            <person name="Barry K.W."/>
            <person name="Cichocki N."/>
            <person name="Veneault-Fourrey C."/>
            <person name="LaButti K."/>
            <person name="Lindquist E.A."/>
            <person name="Lipzen A."/>
            <person name="Lundell T."/>
            <person name="Morin E."/>
            <person name="Murat C."/>
            <person name="Riley R."/>
            <person name="Ohm R."/>
            <person name="Sun H."/>
            <person name="Tunlid A."/>
            <person name="Henrissat B."/>
            <person name="Grigoriev I.V."/>
            <person name="Hibbett D.S."/>
            <person name="Martin F."/>
        </authorList>
    </citation>
    <scope>NUCLEOTIDE SEQUENCE [LARGE SCALE GENOMIC DNA]</scope>
    <source>
        <strain evidence="2 3">Koide BX008</strain>
    </source>
</reference>
<gene>
    <name evidence="2" type="ORF">M378DRAFT_18624</name>
</gene>